<dbReference type="PANTHER" id="PTHR39599">
    <property type="entry name" value="GPI-ANCHORED PROTEIN (EUROFUNG)-RELATED-RELATED"/>
    <property type="match status" value="1"/>
</dbReference>
<sequence length="247" mass="25055">MWLQSSLRGLALIQALALPSIVASQQPFMPAATPYPGPPPALVSLHEKRQNGCVENTFSCADRGPQFNNICCGNGLICSLDAANQPACCPQGAVCTGTAPASFRPPAPSASFVPNQFFPFAYITTSFSNKAACETAVSQCSRNYDVCTSQLNNNGQAGGNGVTIIVPGGAGTTIGVSRQNLGPSSATSICGSLSSQACFGIQPTVCSSQGTVNNGQFFVGSANAGPARPTPPPALLLGVGLGVMGIL</sequence>
<gene>
    <name evidence="1" type="ORF">PoMZ_05636</name>
</gene>
<dbReference type="Proteomes" id="UP000294847">
    <property type="component" value="Chromosome 6"/>
</dbReference>
<dbReference type="PANTHER" id="PTHR39599:SF1">
    <property type="entry name" value="GPI-ANCHORED PROTEIN (EUROFUNG)"/>
    <property type="match status" value="1"/>
</dbReference>
<evidence type="ECO:0000313" key="2">
    <source>
        <dbReference type="Proteomes" id="UP000294847"/>
    </source>
</evidence>
<reference evidence="1 2" key="1">
    <citation type="journal article" date="2019" name="Mol. Biol. Evol.">
        <title>Blast fungal genomes show frequent chromosomal changes, gene gains and losses, and effector gene turnover.</title>
        <authorList>
            <person name="Gomez Luciano L.B."/>
            <person name="Jason Tsai I."/>
            <person name="Chuma I."/>
            <person name="Tosa Y."/>
            <person name="Chen Y.H."/>
            <person name="Li J.Y."/>
            <person name="Li M.Y."/>
            <person name="Jade Lu M.Y."/>
            <person name="Nakayashiki H."/>
            <person name="Li W.H."/>
        </authorList>
    </citation>
    <scope>NUCLEOTIDE SEQUENCE [LARGE SCALE GENOMIC DNA]</scope>
    <source>
        <strain evidence="1">MZ5-1-6</strain>
    </source>
</reference>
<dbReference type="VEuPathDB" id="FungiDB:M_BR32_EuGene_00096511"/>
<evidence type="ECO:0000313" key="1">
    <source>
        <dbReference type="EMBL" id="QBZ63945.1"/>
    </source>
</evidence>
<protein>
    <submittedName>
        <fullName evidence="1">Uncharacterized protein</fullName>
    </submittedName>
</protein>
<dbReference type="AlphaFoldDB" id="A0A4P7NNN3"/>
<dbReference type="OMA" id="SICSRDA"/>
<dbReference type="EMBL" id="CP034209">
    <property type="protein sequence ID" value="QBZ63945.1"/>
    <property type="molecule type" value="Genomic_DNA"/>
</dbReference>
<accession>A0A4P7NNN3</accession>
<name>A0A4P7NNN3_PYROR</name>
<proteinExistence type="predicted"/>
<organism evidence="1 2">
    <name type="scientific">Pyricularia oryzae</name>
    <name type="common">Rice blast fungus</name>
    <name type="synonym">Magnaporthe oryzae</name>
    <dbReference type="NCBI Taxonomy" id="318829"/>
    <lineage>
        <taxon>Eukaryota</taxon>
        <taxon>Fungi</taxon>
        <taxon>Dikarya</taxon>
        <taxon>Ascomycota</taxon>
        <taxon>Pezizomycotina</taxon>
        <taxon>Sordariomycetes</taxon>
        <taxon>Sordariomycetidae</taxon>
        <taxon>Magnaporthales</taxon>
        <taxon>Pyriculariaceae</taxon>
        <taxon>Pyricularia</taxon>
    </lineage>
</organism>